<dbReference type="RefSeq" id="WP_234656280.1">
    <property type="nucleotide sequence ID" value="NZ_CP094997.1"/>
</dbReference>
<keyword evidence="1" id="KW-1133">Transmembrane helix</keyword>
<dbReference type="AlphaFoldDB" id="A0A9X1PQV3"/>
<feature type="transmembrane region" description="Helical" evidence="1">
    <location>
        <begin position="428"/>
        <end position="450"/>
    </location>
</feature>
<dbReference type="Pfam" id="PF12040">
    <property type="entry name" value="DUF3526"/>
    <property type="match status" value="1"/>
</dbReference>
<organism evidence="2 3">
    <name type="scientific">Dyadobacter chenwenxiniae</name>
    <dbReference type="NCBI Taxonomy" id="2906456"/>
    <lineage>
        <taxon>Bacteria</taxon>
        <taxon>Pseudomonadati</taxon>
        <taxon>Bacteroidota</taxon>
        <taxon>Cytophagia</taxon>
        <taxon>Cytophagales</taxon>
        <taxon>Spirosomataceae</taxon>
        <taxon>Dyadobacter</taxon>
    </lineage>
</organism>
<dbReference type="EMBL" id="JAJTTC010000004">
    <property type="protein sequence ID" value="MCF0063261.1"/>
    <property type="molecule type" value="Genomic_DNA"/>
</dbReference>
<feature type="transmembrane region" description="Helical" evidence="1">
    <location>
        <begin position="182"/>
        <end position="203"/>
    </location>
</feature>
<comment type="caution">
    <text evidence="2">The sequence shown here is derived from an EMBL/GenBank/DDBJ whole genome shotgun (WGS) entry which is preliminary data.</text>
</comment>
<keyword evidence="1" id="KW-0472">Membrane</keyword>
<evidence type="ECO:0000313" key="3">
    <source>
        <dbReference type="Proteomes" id="UP001139000"/>
    </source>
</evidence>
<evidence type="ECO:0000313" key="2">
    <source>
        <dbReference type="EMBL" id="MCF0063261.1"/>
    </source>
</evidence>
<accession>A0A9X1PQV3</accession>
<feature type="transmembrane region" description="Helical" evidence="1">
    <location>
        <begin position="135"/>
        <end position="155"/>
    </location>
</feature>
<feature type="transmembrane region" description="Helical" evidence="1">
    <location>
        <begin position="244"/>
        <end position="262"/>
    </location>
</feature>
<dbReference type="InterPro" id="IPR021913">
    <property type="entry name" value="DUF3526"/>
</dbReference>
<evidence type="ECO:0000256" key="1">
    <source>
        <dbReference type="SAM" id="Phobius"/>
    </source>
</evidence>
<keyword evidence="1" id="KW-0812">Transmembrane</keyword>
<feature type="transmembrane region" description="Helical" evidence="1">
    <location>
        <begin position="20"/>
        <end position="37"/>
    </location>
</feature>
<dbReference type="Proteomes" id="UP001139000">
    <property type="component" value="Unassembled WGS sequence"/>
</dbReference>
<proteinExistence type="predicted"/>
<feature type="transmembrane region" description="Helical" evidence="1">
    <location>
        <begin position="215"/>
        <end position="237"/>
    </location>
</feature>
<keyword evidence="3" id="KW-1185">Reference proteome</keyword>
<name>A0A9X1PQV3_9BACT</name>
<dbReference type="PANTHER" id="PTHR43471">
    <property type="entry name" value="ABC TRANSPORTER PERMEASE"/>
    <property type="match status" value="1"/>
</dbReference>
<sequence>MKIHRKVLLLEIKNFLLGKTVLIGAISLLLFGLYSFYHGNQVISQQQQTITTVQSVQRHHLQEIVEHGTGKAVGTTAYYPFFYTTNPASPWAKFSIGQRDVNPFTLKVKMLAIEGQLYDSELTNPLTLLVGNLDASFVFIFLFPLLIIAFTYNVLSEEQESGVWKIVRTTGNNMGAAIAGKLLVRLAIILAVTLLVFAAAIISLRLPLSMPTFELLTVVILYMLFWFTVSLLVIALGRSSSFNATTLVCIWIFLAILFPGIANITVNNSIRVPEAAETAIRQREGYHAKWDEPKKPTMEKFYAVYPQYRKYPIPDDKYSPGWYYAMQFSGDLESANSSKKLFDKLMQRQTLSEQIAGFNPVIAAQQSLNKIANTDLTSHIRYLQSVKAHHRQVREYFYPFIFEETPTESIDWGGYPAYHPNQYVDEPIFRGVMAILIWVIGSLGAALMLFNRNFIKIKDIQNA</sequence>
<gene>
    <name evidence="2" type="ORF">LXM26_17260</name>
</gene>
<protein>
    <submittedName>
        <fullName evidence="2">DUF3526 domain-containing protein</fullName>
    </submittedName>
</protein>
<reference evidence="2" key="1">
    <citation type="submission" date="2021-12" db="EMBL/GenBank/DDBJ databases">
        <title>Novel species in genus Dyadobacter.</title>
        <authorList>
            <person name="Ma C."/>
        </authorList>
    </citation>
    <scope>NUCLEOTIDE SEQUENCE</scope>
    <source>
        <strain evidence="2">LJ419</strain>
    </source>
</reference>